<reference evidence="3 4" key="1">
    <citation type="journal article" date="2015" name="Genome Biol.">
        <title>Comparative genomics of Steinernema reveals deeply conserved gene regulatory networks.</title>
        <authorList>
            <person name="Dillman A.R."/>
            <person name="Macchietto M."/>
            <person name="Porter C.F."/>
            <person name="Rogers A."/>
            <person name="Williams B."/>
            <person name="Antoshechkin I."/>
            <person name="Lee M.M."/>
            <person name="Goodwin Z."/>
            <person name="Lu X."/>
            <person name="Lewis E.E."/>
            <person name="Goodrich-Blair H."/>
            <person name="Stock S.P."/>
            <person name="Adams B.J."/>
            <person name="Sternberg P.W."/>
            <person name="Mortazavi A."/>
        </authorList>
    </citation>
    <scope>NUCLEOTIDE SEQUENCE [LARGE SCALE GENOMIC DNA]</scope>
    <source>
        <strain evidence="3 4">ALL</strain>
    </source>
</reference>
<dbReference type="AlphaFoldDB" id="A0A4V6A3A2"/>
<dbReference type="Gene3D" id="3.30.460.10">
    <property type="entry name" value="Beta Polymerase, domain 2"/>
    <property type="match status" value="1"/>
</dbReference>
<dbReference type="InterPro" id="IPR043519">
    <property type="entry name" value="NT_sf"/>
</dbReference>
<dbReference type="SUPFAM" id="SSF81301">
    <property type="entry name" value="Nucleotidyltransferase"/>
    <property type="match status" value="1"/>
</dbReference>
<evidence type="ECO:0000313" key="4">
    <source>
        <dbReference type="Proteomes" id="UP000298663"/>
    </source>
</evidence>
<gene>
    <name evidence="3" type="ORF">L596_015851</name>
</gene>
<keyword evidence="1" id="KW-1133">Transmembrane helix</keyword>
<dbReference type="Gene3D" id="1.10.1410.10">
    <property type="match status" value="1"/>
</dbReference>
<name>A0A4V6A3A2_STECR</name>
<evidence type="ECO:0000259" key="2">
    <source>
        <dbReference type="Pfam" id="PF22600"/>
    </source>
</evidence>
<feature type="transmembrane region" description="Helical" evidence="1">
    <location>
        <begin position="221"/>
        <end position="240"/>
    </location>
</feature>
<keyword evidence="4" id="KW-1185">Reference proteome</keyword>
<evidence type="ECO:0000256" key="1">
    <source>
        <dbReference type="SAM" id="Phobius"/>
    </source>
</evidence>
<dbReference type="Proteomes" id="UP000298663">
    <property type="component" value="Unassembled WGS sequence"/>
</dbReference>
<dbReference type="GO" id="GO:0016779">
    <property type="term" value="F:nucleotidyltransferase activity"/>
    <property type="evidence" value="ECO:0007669"/>
    <property type="project" value="TreeGrafter"/>
</dbReference>
<reference evidence="3 4" key="2">
    <citation type="journal article" date="2019" name="G3 (Bethesda)">
        <title>Hybrid Assembly of the Genome of the Entomopathogenic Nematode Steinernema carpocapsae Identifies the X-Chromosome.</title>
        <authorList>
            <person name="Serra L."/>
            <person name="Macchietto M."/>
            <person name="Macias-Munoz A."/>
            <person name="McGill C.J."/>
            <person name="Rodriguez I.M."/>
            <person name="Rodriguez B."/>
            <person name="Murad R."/>
            <person name="Mortazavi A."/>
        </authorList>
    </citation>
    <scope>NUCLEOTIDE SEQUENCE [LARGE SCALE GENOMIC DNA]</scope>
    <source>
        <strain evidence="3 4">ALL</strain>
    </source>
</reference>
<comment type="caution">
    <text evidence="3">The sequence shown here is derived from an EMBL/GenBank/DDBJ whole genome shotgun (WGS) entry which is preliminary data.</text>
</comment>
<dbReference type="CDD" id="cd05402">
    <property type="entry name" value="NT_PAP_TUTase"/>
    <property type="match status" value="1"/>
</dbReference>
<keyword evidence="1" id="KW-0812">Transmembrane</keyword>
<dbReference type="PANTHER" id="PTHR12271">
    <property type="entry name" value="POLY A POLYMERASE CID PAP -RELATED"/>
    <property type="match status" value="1"/>
</dbReference>
<proteinExistence type="predicted"/>
<keyword evidence="1" id="KW-0472">Membrane</keyword>
<dbReference type="EMBL" id="AZBU02000004">
    <property type="protein sequence ID" value="TKR82075.1"/>
    <property type="molecule type" value="Genomic_DNA"/>
</dbReference>
<dbReference type="SUPFAM" id="SSF81631">
    <property type="entry name" value="PAP/OAS1 substrate-binding domain"/>
    <property type="match status" value="1"/>
</dbReference>
<dbReference type="PANTHER" id="PTHR12271:SF40">
    <property type="entry name" value="POLY(A) RNA POLYMERASE GLD2"/>
    <property type="match status" value="1"/>
</dbReference>
<dbReference type="OrthoDB" id="2274644at2759"/>
<evidence type="ECO:0000313" key="3">
    <source>
        <dbReference type="EMBL" id="TKR82075.1"/>
    </source>
</evidence>
<organism evidence="3 4">
    <name type="scientific">Steinernema carpocapsae</name>
    <name type="common">Entomopathogenic nematode</name>
    <dbReference type="NCBI Taxonomy" id="34508"/>
    <lineage>
        <taxon>Eukaryota</taxon>
        <taxon>Metazoa</taxon>
        <taxon>Ecdysozoa</taxon>
        <taxon>Nematoda</taxon>
        <taxon>Chromadorea</taxon>
        <taxon>Rhabditida</taxon>
        <taxon>Tylenchina</taxon>
        <taxon>Panagrolaimomorpha</taxon>
        <taxon>Strongyloidoidea</taxon>
        <taxon>Steinernematidae</taxon>
        <taxon>Steinernema</taxon>
    </lineage>
</organism>
<dbReference type="STRING" id="34508.A0A4V6A3A2"/>
<dbReference type="InterPro" id="IPR054708">
    <property type="entry name" value="MTPAP-like_central"/>
</dbReference>
<accession>A0A4V6A3A2</accession>
<feature type="domain" description="Poly(A) RNA polymerase mitochondrial-like central palm" evidence="2">
    <location>
        <begin position="44"/>
        <end position="188"/>
    </location>
</feature>
<dbReference type="GO" id="GO:0031123">
    <property type="term" value="P:RNA 3'-end processing"/>
    <property type="evidence" value="ECO:0007669"/>
    <property type="project" value="TreeGrafter"/>
</dbReference>
<protein>
    <recommendedName>
        <fullName evidence="2">Poly(A) RNA polymerase mitochondrial-like central palm domain-containing protein</fullName>
    </recommendedName>
</protein>
<dbReference type="Pfam" id="PF22600">
    <property type="entry name" value="MTPAP-like_central"/>
    <property type="match status" value="1"/>
</dbReference>
<sequence>MNQAQKERYAENYGVVLVPEETSARVFNDVDSFKGRCPEILQEIEEKITDYARNYAEDEQDIRMKTNALNKLQAFIRDIFPEAILKQVGSTITKLSTKKSDMDLCLVVRDGNGEFDQSHSFALHTLQVLYDELCDERPDMISFHKFIDSAVVPIVKIYLNDEFADLEVDINCNVLPVFLSNHLVLHYVTFDPRVQPLILAIKRWAKNLQVSASQKGGLNSFSFVMMAIHFLQSVCFPMILPNFWKMFPHTFDDNAPVNLRRDLSHAYDKHDAERPKHRRTVPRLH</sequence>